<evidence type="ECO:0000256" key="7">
    <source>
        <dbReference type="SAM" id="MobiDB-lite"/>
    </source>
</evidence>
<dbReference type="Proteomes" id="UP001235939">
    <property type="component" value="Chromosome 06"/>
</dbReference>
<feature type="signal peptide" evidence="8">
    <location>
        <begin position="1"/>
        <end position="21"/>
    </location>
</feature>
<feature type="repeat" description="ARM" evidence="6">
    <location>
        <begin position="21"/>
        <end position="56"/>
    </location>
</feature>
<organism evidence="9 10">
    <name type="scientific">Cordylochernes scorpioides</name>
    <dbReference type="NCBI Taxonomy" id="51811"/>
    <lineage>
        <taxon>Eukaryota</taxon>
        <taxon>Metazoa</taxon>
        <taxon>Ecdysozoa</taxon>
        <taxon>Arthropoda</taxon>
        <taxon>Chelicerata</taxon>
        <taxon>Arachnida</taxon>
        <taxon>Pseudoscorpiones</taxon>
        <taxon>Cheliferoidea</taxon>
        <taxon>Chernetidae</taxon>
        <taxon>Cordylochernes</taxon>
    </lineage>
</organism>
<proteinExistence type="inferred from homology"/>
<keyword evidence="8" id="KW-0732">Signal</keyword>
<sequence>MLCQTSEVAVLLDCWLLRALGGIPPLVELLNQDIPEIQKNACGALRNLSYGRQNDENKCALCLISVRAHRWSPLEVPGPSRGDRVPEPCQLHRPGKCRSLPPAPVLHGRHHETKDTVSSSSQ</sequence>
<comment type="subcellular location">
    <subcellularLocation>
        <location evidence="1">Cell junction</location>
    </subcellularLocation>
</comment>
<dbReference type="PROSITE" id="PS50176">
    <property type="entry name" value="ARM_REPEAT"/>
    <property type="match status" value="1"/>
</dbReference>
<name>A0ABY6KM26_9ARAC</name>
<keyword evidence="3" id="KW-0677">Repeat</keyword>
<keyword evidence="10" id="KW-1185">Reference proteome</keyword>
<evidence type="ECO:0000256" key="6">
    <source>
        <dbReference type="PROSITE-ProRule" id="PRU00259"/>
    </source>
</evidence>
<dbReference type="InterPro" id="IPR011989">
    <property type="entry name" value="ARM-like"/>
</dbReference>
<evidence type="ECO:0000256" key="5">
    <source>
        <dbReference type="ARBA" id="ARBA00022949"/>
    </source>
</evidence>
<evidence type="ECO:0000313" key="9">
    <source>
        <dbReference type="EMBL" id="UYV69412.1"/>
    </source>
</evidence>
<accession>A0ABY6KM26</accession>
<evidence type="ECO:0000256" key="1">
    <source>
        <dbReference type="ARBA" id="ARBA00004282"/>
    </source>
</evidence>
<dbReference type="PANTHER" id="PTHR10372:SF27">
    <property type="entry name" value="ADHERENS JUNCTION PROTEIN P120"/>
    <property type="match status" value="1"/>
</dbReference>
<dbReference type="PANTHER" id="PTHR10372">
    <property type="entry name" value="PLAKOPHILLIN-RELATED"/>
    <property type="match status" value="1"/>
</dbReference>
<dbReference type="Gene3D" id="1.25.10.10">
    <property type="entry name" value="Leucine-rich Repeat Variant"/>
    <property type="match status" value="1"/>
</dbReference>
<evidence type="ECO:0000256" key="8">
    <source>
        <dbReference type="SAM" id="SignalP"/>
    </source>
</evidence>
<comment type="similarity">
    <text evidence="2">Belongs to the beta-catenin family.</text>
</comment>
<feature type="chain" id="PRO_5045583309" evidence="8">
    <location>
        <begin position="22"/>
        <end position="122"/>
    </location>
</feature>
<dbReference type="EMBL" id="CP092868">
    <property type="protein sequence ID" value="UYV69412.1"/>
    <property type="molecule type" value="Genomic_DNA"/>
</dbReference>
<dbReference type="Pfam" id="PF00514">
    <property type="entry name" value="Arm"/>
    <property type="match status" value="1"/>
</dbReference>
<gene>
    <name evidence="9" type="ORF">LAZ67_6003497</name>
</gene>
<evidence type="ECO:0000256" key="4">
    <source>
        <dbReference type="ARBA" id="ARBA00022889"/>
    </source>
</evidence>
<protein>
    <submittedName>
        <fullName evidence="9">PKP4</fullName>
    </submittedName>
</protein>
<keyword evidence="5" id="KW-0965">Cell junction</keyword>
<dbReference type="InterPro" id="IPR028435">
    <property type="entry name" value="Plakophilin/d_Catenin"/>
</dbReference>
<dbReference type="SUPFAM" id="SSF48371">
    <property type="entry name" value="ARM repeat"/>
    <property type="match status" value="1"/>
</dbReference>
<dbReference type="InterPro" id="IPR016024">
    <property type="entry name" value="ARM-type_fold"/>
</dbReference>
<dbReference type="SMART" id="SM00185">
    <property type="entry name" value="ARM"/>
    <property type="match status" value="1"/>
</dbReference>
<evidence type="ECO:0000256" key="2">
    <source>
        <dbReference type="ARBA" id="ARBA00005462"/>
    </source>
</evidence>
<evidence type="ECO:0000313" key="10">
    <source>
        <dbReference type="Proteomes" id="UP001235939"/>
    </source>
</evidence>
<dbReference type="InterPro" id="IPR000225">
    <property type="entry name" value="Armadillo"/>
</dbReference>
<reference evidence="9 10" key="1">
    <citation type="submission" date="2022-01" db="EMBL/GenBank/DDBJ databases">
        <title>A chromosomal length assembly of Cordylochernes scorpioides.</title>
        <authorList>
            <person name="Zeh D."/>
            <person name="Zeh J."/>
        </authorList>
    </citation>
    <scope>NUCLEOTIDE SEQUENCE [LARGE SCALE GENOMIC DNA]</scope>
    <source>
        <strain evidence="9">IN4F17</strain>
        <tissue evidence="9">Whole Body</tissue>
    </source>
</reference>
<feature type="region of interest" description="Disordered" evidence="7">
    <location>
        <begin position="75"/>
        <end position="122"/>
    </location>
</feature>
<evidence type="ECO:0000256" key="3">
    <source>
        <dbReference type="ARBA" id="ARBA00022737"/>
    </source>
</evidence>
<keyword evidence="4" id="KW-0130">Cell adhesion</keyword>